<name>A0A6J4VDU4_9BACT</name>
<sequence>AAHPRRRRARHRRPAGGRLRRRRQLPRRPPPGHPAARVLRRRGGGRRSRRRHDGPVLAPSRRSDAAGRGAAGRAGAWAAAHRDRPHHGHGDALRRRPGPRRQPGPDRDAPAPIARPRRLGRAAARAPPARPALRRRAGPARPLRPRPRRQGKSGGTGPGL</sequence>
<organism evidence="2">
    <name type="scientific">uncultured Thermomicrobiales bacterium</name>
    <dbReference type="NCBI Taxonomy" id="1645740"/>
    <lineage>
        <taxon>Bacteria</taxon>
        <taxon>Pseudomonadati</taxon>
        <taxon>Thermomicrobiota</taxon>
        <taxon>Thermomicrobia</taxon>
        <taxon>Thermomicrobiales</taxon>
        <taxon>environmental samples</taxon>
    </lineage>
</organism>
<evidence type="ECO:0000313" key="2">
    <source>
        <dbReference type="EMBL" id="CAA9576068.1"/>
    </source>
</evidence>
<feature type="non-terminal residue" evidence="2">
    <location>
        <position position="1"/>
    </location>
</feature>
<gene>
    <name evidence="2" type="ORF">AVDCRST_MAG59-4197</name>
</gene>
<reference evidence="2" key="1">
    <citation type="submission" date="2020-02" db="EMBL/GenBank/DDBJ databases">
        <authorList>
            <person name="Meier V. D."/>
        </authorList>
    </citation>
    <scope>NUCLEOTIDE SEQUENCE</scope>
    <source>
        <strain evidence="2">AVDCRST_MAG59</strain>
    </source>
</reference>
<feature type="compositionally biased region" description="Low complexity" evidence="1">
    <location>
        <begin position="66"/>
        <end position="79"/>
    </location>
</feature>
<proteinExistence type="predicted"/>
<feature type="compositionally biased region" description="Basic residues" evidence="1">
    <location>
        <begin position="38"/>
        <end position="52"/>
    </location>
</feature>
<feature type="compositionally biased region" description="Basic residues" evidence="1">
    <location>
        <begin position="132"/>
        <end position="151"/>
    </location>
</feature>
<dbReference type="AlphaFoldDB" id="A0A6J4VDU4"/>
<protein>
    <submittedName>
        <fullName evidence="2">Uncharacterized protein</fullName>
    </submittedName>
</protein>
<feature type="non-terminal residue" evidence="2">
    <location>
        <position position="160"/>
    </location>
</feature>
<accession>A0A6J4VDU4</accession>
<feature type="region of interest" description="Disordered" evidence="1">
    <location>
        <begin position="1"/>
        <end position="160"/>
    </location>
</feature>
<dbReference type="EMBL" id="CADCWF010000300">
    <property type="protein sequence ID" value="CAA9576068.1"/>
    <property type="molecule type" value="Genomic_DNA"/>
</dbReference>
<evidence type="ECO:0000256" key="1">
    <source>
        <dbReference type="SAM" id="MobiDB-lite"/>
    </source>
</evidence>
<feature type="compositionally biased region" description="Basic residues" evidence="1">
    <location>
        <begin position="1"/>
        <end position="26"/>
    </location>
</feature>